<dbReference type="EMBL" id="BK032631">
    <property type="protein sequence ID" value="DAF52276.1"/>
    <property type="molecule type" value="Genomic_DNA"/>
</dbReference>
<reference evidence="1" key="1">
    <citation type="journal article" date="2021" name="Proc. Natl. Acad. Sci. U.S.A.">
        <title>A Catalog of Tens of Thousands of Viruses from Human Metagenomes Reveals Hidden Associations with Chronic Diseases.</title>
        <authorList>
            <person name="Tisza M.J."/>
            <person name="Buck C.B."/>
        </authorList>
    </citation>
    <scope>NUCLEOTIDE SEQUENCE</scope>
    <source>
        <strain evidence="1">CtIKM86</strain>
    </source>
</reference>
<evidence type="ECO:0000313" key="1">
    <source>
        <dbReference type="EMBL" id="DAF52276.1"/>
    </source>
</evidence>
<accession>A0A8S5SMI2</accession>
<protein>
    <submittedName>
        <fullName evidence="1">Uncharacterized protein</fullName>
    </submittedName>
</protein>
<organism evidence="1">
    <name type="scientific">Podoviridae sp. ctIKM86</name>
    <dbReference type="NCBI Taxonomy" id="2827729"/>
    <lineage>
        <taxon>Viruses</taxon>
        <taxon>Duplodnaviria</taxon>
        <taxon>Heunggongvirae</taxon>
        <taxon>Uroviricota</taxon>
        <taxon>Caudoviricetes</taxon>
    </lineage>
</organism>
<proteinExistence type="predicted"/>
<sequence length="64" mass="7555">MNVSDFYLSQLQGLKYKLRCLKEEAELIHETYDDDKAEGMLEAYQKIDDLIDNLIFKLNRRKGA</sequence>
<name>A0A8S5SMI2_9CAUD</name>